<dbReference type="PANTHER" id="PTHR34366">
    <property type="entry name" value="OS07G0289901 PROTEIN-RELATED"/>
    <property type="match status" value="1"/>
</dbReference>
<dbReference type="InterPro" id="IPR056633">
    <property type="entry name" value="DUF7731"/>
</dbReference>
<dbReference type="PANTHER" id="PTHR34366:SF8">
    <property type="entry name" value="TRANSMEMBRANE PROTEIN"/>
    <property type="match status" value="1"/>
</dbReference>
<gene>
    <name evidence="3" type="ORF">PVL29_017923</name>
</gene>
<dbReference type="Pfam" id="PF24865">
    <property type="entry name" value="DUF7731"/>
    <property type="match status" value="1"/>
</dbReference>
<protein>
    <recommendedName>
        <fullName evidence="2">DUF7731 domain-containing protein</fullName>
    </recommendedName>
</protein>
<dbReference type="AlphaFoldDB" id="A0AA38Z3L6"/>
<organism evidence="3 4">
    <name type="scientific">Vitis rotundifolia</name>
    <name type="common">Muscadine grape</name>
    <dbReference type="NCBI Taxonomy" id="103349"/>
    <lineage>
        <taxon>Eukaryota</taxon>
        <taxon>Viridiplantae</taxon>
        <taxon>Streptophyta</taxon>
        <taxon>Embryophyta</taxon>
        <taxon>Tracheophyta</taxon>
        <taxon>Spermatophyta</taxon>
        <taxon>Magnoliopsida</taxon>
        <taxon>eudicotyledons</taxon>
        <taxon>Gunneridae</taxon>
        <taxon>Pentapetalae</taxon>
        <taxon>rosids</taxon>
        <taxon>Vitales</taxon>
        <taxon>Vitaceae</taxon>
        <taxon>Viteae</taxon>
        <taxon>Vitis</taxon>
    </lineage>
</organism>
<evidence type="ECO:0000256" key="1">
    <source>
        <dbReference type="SAM" id="SignalP"/>
    </source>
</evidence>
<feature type="domain" description="DUF7731" evidence="2">
    <location>
        <begin position="32"/>
        <end position="124"/>
    </location>
</feature>
<dbReference type="Proteomes" id="UP001168098">
    <property type="component" value="Unassembled WGS sequence"/>
</dbReference>
<comment type="caution">
    <text evidence="3">The sequence shown here is derived from an EMBL/GenBank/DDBJ whole genome shotgun (WGS) entry which is preliminary data.</text>
</comment>
<keyword evidence="1" id="KW-0732">Signal</keyword>
<evidence type="ECO:0000259" key="2">
    <source>
        <dbReference type="Pfam" id="PF24865"/>
    </source>
</evidence>
<evidence type="ECO:0000313" key="3">
    <source>
        <dbReference type="EMBL" id="KAJ9681781.1"/>
    </source>
</evidence>
<proteinExistence type="predicted"/>
<evidence type="ECO:0000313" key="4">
    <source>
        <dbReference type="Proteomes" id="UP001168098"/>
    </source>
</evidence>
<feature type="signal peptide" evidence="1">
    <location>
        <begin position="1"/>
        <end position="29"/>
    </location>
</feature>
<accession>A0AA38Z3L6</accession>
<name>A0AA38Z3L6_VITRO</name>
<feature type="chain" id="PRO_5041309265" description="DUF7731 domain-containing protein" evidence="1">
    <location>
        <begin position="30"/>
        <end position="125"/>
    </location>
</feature>
<keyword evidence="4" id="KW-1185">Reference proteome</keyword>
<reference evidence="3 4" key="1">
    <citation type="journal article" date="2023" name="BMC Biotechnol.">
        <title>Vitis rotundifolia cv Carlos genome sequencing.</title>
        <authorList>
            <person name="Huff M."/>
            <person name="Hulse-Kemp A."/>
            <person name="Scheffler B."/>
            <person name="Youngblood R."/>
            <person name="Simpson S."/>
            <person name="Babiker E."/>
            <person name="Staton M."/>
        </authorList>
    </citation>
    <scope>NUCLEOTIDE SEQUENCE [LARGE SCALE GENOMIC DNA]</scope>
    <source>
        <tissue evidence="3">Leaf</tissue>
    </source>
</reference>
<sequence length="125" mass="14098">MAISSFPRHRFFIIPLISFALFCFYSGYAEDPARMFEKALLCFNNKLIYSGCDEEYRLNESGNINVPPQITDQFCNGPCLAETQLLLNCINNIFAGFLFDNKASVRAISDTIRAGCSFSRQRGSL</sequence>
<dbReference type="EMBL" id="JARBHA010000014">
    <property type="protein sequence ID" value="KAJ9681781.1"/>
    <property type="molecule type" value="Genomic_DNA"/>
</dbReference>